<proteinExistence type="predicted"/>
<sequence>MEVKVFVDGFPRVVCGVTEETTCQELVIALAQALGQSGRYTLREKFKDFQRCMMPTECILETLERYGEQAREVQLTLIHNGPIVCDEISRTKVGRVQPCPALRRTDAGARMWRGSSLIRLQRQSLPPLSCVRQEAEKQKEELKRSKRKSLTLLEEAWEWLESLRKGKVYSIACDKESSKRTDKRNRTSLEISVRDDKDNSGRSSKIKVRGKEKSFKPDLDHQTSCCMGNQTRGKERKNYTNSQKAKSDDFLSSNCAKDEENSLRETITCQIGRLKDLRVQIALIDRQIFELEEEQRAEKAEQEAQHRMAEEEIEQIKFWENELKAEELYEKDLQCQFLDMKAKAEECKAKLKDYKQKIHGLDFIGGQHKNSKLALNTGANAAPEDSTASAKELKQQQSDLDGDSNNRKFLPKDTRPYALDPPNQMKERRPTGPTELREWWTRWSEAQSSQSQTKKVIHRSELTIYLGSTKA</sequence>
<gene>
    <name evidence="4" type="ORF">EXN66_Car012256</name>
</gene>
<reference evidence="5" key="2">
    <citation type="submission" date="2019-02" db="EMBL/GenBank/DDBJ databases">
        <title>Opniocepnalus argus Var Kimnra genome.</title>
        <authorList>
            <person name="Zhou C."/>
            <person name="Xiao S."/>
        </authorList>
    </citation>
    <scope>NUCLEOTIDE SEQUENCE [LARGE SCALE GENOMIC DNA]</scope>
</reference>
<feature type="compositionally biased region" description="Polar residues" evidence="2">
    <location>
        <begin position="222"/>
        <end position="231"/>
    </location>
</feature>
<feature type="compositionally biased region" description="Basic and acidic residues" evidence="2">
    <location>
        <begin position="404"/>
        <end position="415"/>
    </location>
</feature>
<dbReference type="Pfam" id="PF00788">
    <property type="entry name" value="RA"/>
    <property type="match status" value="1"/>
</dbReference>
<dbReference type="InterPro" id="IPR033593">
    <property type="entry name" value="N-RASSF"/>
</dbReference>
<evidence type="ECO:0000259" key="3">
    <source>
        <dbReference type="PROSITE" id="PS50200"/>
    </source>
</evidence>
<name>A0A6G1Q2U0_CHAAH</name>
<dbReference type="PANTHER" id="PTHR15286">
    <property type="entry name" value="RAS-ASSOCIATING DOMAIN CONTAINING PROTEIN"/>
    <property type="match status" value="1"/>
</dbReference>
<dbReference type="InterPro" id="IPR029071">
    <property type="entry name" value="Ubiquitin-like_domsf"/>
</dbReference>
<dbReference type="GO" id="GO:0007165">
    <property type="term" value="P:signal transduction"/>
    <property type="evidence" value="ECO:0007669"/>
    <property type="project" value="InterPro"/>
</dbReference>
<feature type="region of interest" description="Disordered" evidence="2">
    <location>
        <begin position="182"/>
        <end position="244"/>
    </location>
</feature>
<evidence type="ECO:0000256" key="1">
    <source>
        <dbReference type="SAM" id="Coils"/>
    </source>
</evidence>
<accession>A0A6G1Q2U0</accession>
<feature type="domain" description="Ras-associating" evidence="3">
    <location>
        <begin position="1"/>
        <end position="93"/>
    </location>
</feature>
<evidence type="ECO:0000256" key="2">
    <source>
        <dbReference type="SAM" id="MobiDB-lite"/>
    </source>
</evidence>
<evidence type="ECO:0000313" key="5">
    <source>
        <dbReference type="Proteomes" id="UP000503349"/>
    </source>
</evidence>
<dbReference type="AlphaFoldDB" id="A0A6G1Q2U0"/>
<protein>
    <submittedName>
        <fullName evidence="4">Ras association domain-containing protein 8 Carcinoma-associated protein HOJ-1</fullName>
    </submittedName>
</protein>
<feature type="coiled-coil region" evidence="1">
    <location>
        <begin position="128"/>
        <end position="155"/>
    </location>
</feature>
<feature type="compositionally biased region" description="Basic and acidic residues" evidence="2">
    <location>
        <begin position="182"/>
        <end position="200"/>
    </location>
</feature>
<organism evidence="4 5">
    <name type="scientific">Channa argus</name>
    <name type="common">Northern snakehead</name>
    <name type="synonym">Ophicephalus argus</name>
    <dbReference type="NCBI Taxonomy" id="215402"/>
    <lineage>
        <taxon>Eukaryota</taxon>
        <taxon>Metazoa</taxon>
        <taxon>Chordata</taxon>
        <taxon>Craniata</taxon>
        <taxon>Vertebrata</taxon>
        <taxon>Euteleostomi</taxon>
        <taxon>Actinopterygii</taxon>
        <taxon>Neopterygii</taxon>
        <taxon>Teleostei</taxon>
        <taxon>Neoteleostei</taxon>
        <taxon>Acanthomorphata</taxon>
        <taxon>Anabantaria</taxon>
        <taxon>Anabantiformes</taxon>
        <taxon>Channoidei</taxon>
        <taxon>Channidae</taxon>
        <taxon>Channa</taxon>
    </lineage>
</organism>
<dbReference type="SUPFAM" id="SSF54236">
    <property type="entry name" value="Ubiquitin-like"/>
    <property type="match status" value="1"/>
</dbReference>
<dbReference type="PANTHER" id="PTHR15286:SF16">
    <property type="entry name" value="RAS ASSOCIATION DOMAIN-CONTAINING PROTEIN 8"/>
    <property type="match status" value="1"/>
</dbReference>
<evidence type="ECO:0000313" key="4">
    <source>
        <dbReference type="EMBL" id="KAF3696578.1"/>
    </source>
</evidence>
<dbReference type="InterPro" id="IPR000159">
    <property type="entry name" value="RA_dom"/>
</dbReference>
<feature type="region of interest" description="Disordered" evidence="2">
    <location>
        <begin position="379"/>
        <end position="433"/>
    </location>
</feature>
<keyword evidence="1" id="KW-0175">Coiled coil</keyword>
<keyword evidence="5" id="KW-1185">Reference proteome</keyword>
<reference evidence="4 5" key="1">
    <citation type="submission" date="2019-02" db="EMBL/GenBank/DDBJ databases">
        <title>Opniocepnalus argus genome.</title>
        <authorList>
            <person name="Zhou C."/>
            <person name="Xiao S."/>
        </authorList>
    </citation>
    <scope>NUCLEOTIDE SEQUENCE [LARGE SCALE GENOMIC DNA]</scope>
    <source>
        <strain evidence="4">OARG1902GOOAL</strain>
        <tissue evidence="4">Muscle</tissue>
    </source>
</reference>
<dbReference type="EMBL" id="CM015723">
    <property type="protein sequence ID" value="KAF3696578.1"/>
    <property type="molecule type" value="Genomic_DNA"/>
</dbReference>
<feature type="compositionally biased region" description="Basic and acidic residues" evidence="2">
    <location>
        <begin position="209"/>
        <end position="221"/>
    </location>
</feature>
<feature type="coiled-coil region" evidence="1">
    <location>
        <begin position="274"/>
        <end position="357"/>
    </location>
</feature>
<dbReference type="PROSITE" id="PS50200">
    <property type="entry name" value="RA"/>
    <property type="match status" value="1"/>
</dbReference>
<dbReference type="Gene3D" id="3.10.20.90">
    <property type="entry name" value="Phosphatidylinositol 3-kinase Catalytic Subunit, Chain A, domain 1"/>
    <property type="match status" value="1"/>
</dbReference>
<dbReference type="Proteomes" id="UP000503349">
    <property type="component" value="Chromosome 12"/>
</dbReference>